<organism evidence="4 5">
    <name type="scientific">Parabacteroides gordonii MS-1 = DSM 23371</name>
    <dbReference type="NCBI Taxonomy" id="1203610"/>
    <lineage>
        <taxon>Bacteria</taxon>
        <taxon>Pseudomonadati</taxon>
        <taxon>Bacteroidota</taxon>
        <taxon>Bacteroidia</taxon>
        <taxon>Bacteroidales</taxon>
        <taxon>Tannerellaceae</taxon>
        <taxon>Parabacteroides</taxon>
    </lineage>
</organism>
<keyword evidence="2" id="KW-0812">Transmembrane</keyword>
<accession>A0A0F5JAY4</accession>
<protein>
    <recommendedName>
        <fullName evidence="3">Outer membrane protein beta-barrel domain-containing protein</fullName>
    </recommendedName>
</protein>
<gene>
    <name evidence="4" type="ORF">HMPREF1536_02474</name>
</gene>
<dbReference type="SUPFAM" id="SSF56925">
    <property type="entry name" value="OMPA-like"/>
    <property type="match status" value="1"/>
</dbReference>
<feature type="domain" description="Outer membrane protein beta-barrel" evidence="3">
    <location>
        <begin position="254"/>
        <end position="392"/>
    </location>
</feature>
<dbReference type="EMBL" id="AQHW01000015">
    <property type="protein sequence ID" value="KKB55021.1"/>
    <property type="molecule type" value="Genomic_DNA"/>
</dbReference>
<dbReference type="Proteomes" id="UP000033035">
    <property type="component" value="Unassembled WGS sequence"/>
</dbReference>
<dbReference type="InterPro" id="IPR025665">
    <property type="entry name" value="Beta-barrel_OMP_2"/>
</dbReference>
<reference evidence="4 5" key="1">
    <citation type="submission" date="2013-04" db="EMBL/GenBank/DDBJ databases">
        <title>The Genome Sequence of Parabacteroides gordonii DSM 23371.</title>
        <authorList>
            <consortium name="The Broad Institute Genomics Platform"/>
            <person name="Earl A."/>
            <person name="Ward D."/>
            <person name="Feldgarden M."/>
            <person name="Gevers D."/>
            <person name="Martens E."/>
            <person name="Sakamoto M."/>
            <person name="Benno Y."/>
            <person name="Suzuki N."/>
            <person name="Matsunaga N."/>
            <person name="Koshihara K."/>
            <person name="Seki M."/>
            <person name="Komiya H."/>
            <person name="Walker B."/>
            <person name="Young S."/>
            <person name="Zeng Q."/>
            <person name="Gargeya S."/>
            <person name="Fitzgerald M."/>
            <person name="Haas B."/>
            <person name="Abouelleil A."/>
            <person name="Allen A.W."/>
            <person name="Alvarado L."/>
            <person name="Arachchi H.M."/>
            <person name="Berlin A.M."/>
            <person name="Chapman S.B."/>
            <person name="Gainer-Dewar J."/>
            <person name="Goldberg J."/>
            <person name="Griggs A."/>
            <person name="Gujja S."/>
            <person name="Hansen M."/>
            <person name="Howarth C."/>
            <person name="Imamovic A."/>
            <person name="Ireland A."/>
            <person name="Larimer J."/>
            <person name="McCowan C."/>
            <person name="Murphy C."/>
            <person name="Pearson M."/>
            <person name="Poon T.W."/>
            <person name="Priest M."/>
            <person name="Roberts A."/>
            <person name="Saif S."/>
            <person name="Shea T."/>
            <person name="Sisk P."/>
            <person name="Sykes S."/>
            <person name="Wortman J."/>
            <person name="Nusbaum C."/>
            <person name="Birren B."/>
        </authorList>
    </citation>
    <scope>NUCLEOTIDE SEQUENCE [LARGE SCALE GENOMIC DNA]</scope>
    <source>
        <strain evidence="4 5">MS-1</strain>
    </source>
</reference>
<keyword evidence="2" id="KW-1133">Transmembrane helix</keyword>
<evidence type="ECO:0000313" key="4">
    <source>
        <dbReference type="EMBL" id="KKB55021.1"/>
    </source>
</evidence>
<dbReference type="Pfam" id="PF13568">
    <property type="entry name" value="OMP_b-brl_2"/>
    <property type="match status" value="1"/>
</dbReference>
<dbReference type="AlphaFoldDB" id="A0A0F5JAY4"/>
<dbReference type="InterPro" id="IPR011250">
    <property type="entry name" value="OMP/PagP_B-barrel"/>
</dbReference>
<dbReference type="STRING" id="1203610.HMPREF1536_02474"/>
<dbReference type="Gene3D" id="2.40.160.20">
    <property type="match status" value="1"/>
</dbReference>
<evidence type="ECO:0000259" key="3">
    <source>
        <dbReference type="Pfam" id="PF13568"/>
    </source>
</evidence>
<evidence type="ECO:0000256" key="1">
    <source>
        <dbReference type="SAM" id="MobiDB-lite"/>
    </source>
</evidence>
<name>A0A0F5JAY4_9BACT</name>
<dbReference type="HOGENOM" id="CLU_050662_0_0_10"/>
<keyword evidence="2" id="KW-0472">Membrane</keyword>
<evidence type="ECO:0000313" key="5">
    <source>
        <dbReference type="Proteomes" id="UP000033035"/>
    </source>
</evidence>
<keyword evidence="5" id="KW-1185">Reference proteome</keyword>
<feature type="region of interest" description="Disordered" evidence="1">
    <location>
        <begin position="145"/>
        <end position="172"/>
    </location>
</feature>
<proteinExistence type="predicted"/>
<sequence length="420" mass="47277">MRSDTDHREQLDDFSEFMKWKLEDHRLPVDDLCWEEIEPRMKSRQRNFVWWIGSSVAAAVAVILLLLPFQMEEKLSDKINEQEVSSFTEEITPAVPEVSPEEVIPPVDKAVGTKKLVAVASVKQPVVNITEQPEEEVTALQPEVVPDTDDTVNKPATDTKKEEKKKPGKQMDLNHYESKKYRFVSPERKKEKKDWSVNASFGTGGDVSLNLLGSSDDAIYGDMNNSIGPGIPLPPPEVEPPFTNNGMIPAEEYGDIDCSLPLSFGVTVRKDLSRYIGVETGLVYTYLASRMTRGGKTSYNSRLNLHYLGVPVNLVVKLWSNPKWNIYMSGGVMLEKGLRSKQTQEEFSLSGVETLVEKKGISGVQWSLNGSAGVSYRLHRDWSIYLEPRISYYFDNDQPVSIRTENSVIIGLGAGFRFEF</sequence>
<evidence type="ECO:0000256" key="2">
    <source>
        <dbReference type="SAM" id="Phobius"/>
    </source>
</evidence>
<comment type="caution">
    <text evidence="4">The sequence shown here is derived from an EMBL/GenBank/DDBJ whole genome shotgun (WGS) entry which is preliminary data.</text>
</comment>
<feature type="transmembrane region" description="Helical" evidence="2">
    <location>
        <begin position="48"/>
        <end position="69"/>
    </location>
</feature>
<dbReference type="PATRIC" id="fig|1203610.3.peg.2539"/>